<feature type="region of interest" description="Disordered" evidence="1">
    <location>
        <begin position="1862"/>
        <end position="1933"/>
    </location>
</feature>
<feature type="compositionally biased region" description="Polar residues" evidence="1">
    <location>
        <begin position="314"/>
        <end position="326"/>
    </location>
</feature>
<dbReference type="SUPFAM" id="SSF52047">
    <property type="entry name" value="RNI-like"/>
    <property type="match status" value="1"/>
</dbReference>
<dbReference type="PANTHER" id="PTHR15739">
    <property type="entry name" value="ZINC FINGER PROTEIN"/>
    <property type="match status" value="1"/>
</dbReference>
<dbReference type="InterPro" id="IPR052283">
    <property type="entry name" value="GenomicStab_NeuMorph_Reg"/>
</dbReference>
<feature type="region of interest" description="Disordered" evidence="1">
    <location>
        <begin position="1183"/>
        <end position="1220"/>
    </location>
</feature>
<evidence type="ECO:0000313" key="3">
    <source>
        <dbReference type="EMBL" id="CAD7194673.1"/>
    </source>
</evidence>
<feature type="compositionally biased region" description="Basic and acidic residues" evidence="1">
    <location>
        <begin position="30"/>
        <end position="47"/>
    </location>
</feature>
<feature type="compositionally biased region" description="Basic and acidic residues" evidence="1">
    <location>
        <begin position="301"/>
        <end position="313"/>
    </location>
</feature>
<feature type="compositionally biased region" description="Low complexity" evidence="1">
    <location>
        <begin position="371"/>
        <end position="386"/>
    </location>
</feature>
<feature type="region of interest" description="Disordered" evidence="1">
    <location>
        <begin position="359"/>
        <end position="398"/>
    </location>
</feature>
<dbReference type="Pfam" id="PF12937">
    <property type="entry name" value="F-box-like"/>
    <property type="match status" value="1"/>
</dbReference>
<evidence type="ECO:0000259" key="2">
    <source>
        <dbReference type="PROSITE" id="PS50982"/>
    </source>
</evidence>
<evidence type="ECO:0000256" key="1">
    <source>
        <dbReference type="SAM" id="MobiDB-lite"/>
    </source>
</evidence>
<feature type="region of interest" description="Disordered" evidence="1">
    <location>
        <begin position="523"/>
        <end position="548"/>
    </location>
</feature>
<organism evidence="3">
    <name type="scientific">Timema douglasi</name>
    <name type="common">Walking stick</name>
    <dbReference type="NCBI Taxonomy" id="61478"/>
    <lineage>
        <taxon>Eukaryota</taxon>
        <taxon>Metazoa</taxon>
        <taxon>Ecdysozoa</taxon>
        <taxon>Arthropoda</taxon>
        <taxon>Hexapoda</taxon>
        <taxon>Insecta</taxon>
        <taxon>Pterygota</taxon>
        <taxon>Neoptera</taxon>
        <taxon>Polyneoptera</taxon>
        <taxon>Phasmatodea</taxon>
        <taxon>Timematodea</taxon>
        <taxon>Timematoidea</taxon>
        <taxon>Timematidae</taxon>
        <taxon>Timema</taxon>
    </lineage>
</organism>
<dbReference type="InterPro" id="IPR013083">
    <property type="entry name" value="Znf_RING/FYVE/PHD"/>
</dbReference>
<reference evidence="3" key="1">
    <citation type="submission" date="2020-11" db="EMBL/GenBank/DDBJ databases">
        <authorList>
            <person name="Tran Van P."/>
        </authorList>
    </citation>
    <scope>NUCLEOTIDE SEQUENCE</scope>
</reference>
<feature type="region of interest" description="Disordered" evidence="1">
    <location>
        <begin position="558"/>
        <end position="577"/>
    </location>
</feature>
<feature type="region of interest" description="Disordered" evidence="1">
    <location>
        <begin position="270"/>
        <end position="345"/>
    </location>
</feature>
<dbReference type="InterPro" id="IPR016177">
    <property type="entry name" value="DNA-bd_dom_sf"/>
</dbReference>
<dbReference type="SUPFAM" id="SSF54171">
    <property type="entry name" value="DNA-binding domain"/>
    <property type="match status" value="1"/>
</dbReference>
<accession>A0A7R8Z7F6</accession>
<dbReference type="InterPro" id="IPR032675">
    <property type="entry name" value="LRR_dom_sf"/>
</dbReference>
<feature type="compositionally biased region" description="Low complexity" evidence="1">
    <location>
        <begin position="72"/>
        <end position="81"/>
    </location>
</feature>
<dbReference type="PROSITE" id="PS50982">
    <property type="entry name" value="MBD"/>
    <property type="match status" value="1"/>
</dbReference>
<sequence>MEVQTPEYVSSNGRKRRRASARSTSSSADDSNHSTRLIIKDSNKKEIALPNGEPNDTSTGSESKGDEPFIFNSSGISNISKNKNEPVILIDDTSNKASFESEELKTDEKSLSPIVDTDQLSSYKSSKDYKNDDNSSQPVISINDSDFTNKLGGGTIQSTPANVNSNVNNLNSKIVSDDEASANGDQMEIEEVSVHKQPHRAESVIQIDSDDADSDSSNKSFHGFSSDPSAHIFNEMAKFLGRANLKKTKSNSDDLDVVATIRMMGPDDYYVVTDDSESQPGPSGLSKTSQLANKSTSPVVVKEEPVDKDDSRSPARSPNSRLQVKSNAALGIQSDSWNKRKSTDGTVKRKISLNVSDNKLDSTPVAEDGVSLTSSAASTPSQSSFRSESRSSKGKIRPTIDTLDPIFKKPLEMETNNWEMGQAGVAFSKMSCLSSDDCIEKEKMGKLNPVHSWRRELVYRNAIDSSNRRNCDVYYYTPQGRKVRSSKEVLDHIDGLKLTLKNFTFAKDTLGTNDPEKEIVRDARRVSGREPSSTPPKKIPKAKPKPVQAKVKMNFDIKTEPDSPAPTSPTVSSLSPLSPNMSPTVLLKRAVIPPGTTTTKSSLFTNYPKIKLSRYVKPVKKKPVTPTPTPSVVAKPPVSNIKIKRQQRSRSSDDDNRENSDDMEMGMLPPTWEVDSAGKKGSGTNKNSWGSANHSGKVSFGGNLSLTESKGAENEFTNPHTPAPTKLGANLSGPVPSLSVLALTRLLGGNKLSEPCSIRCLGVMGLIPSLQCRLCLCLYHPECVGLGTITETIHSYVCKNCQQEIKEGKTSLVTVSKLFSPAVAKSMNTGKLTSPKLSPATKPPALTPINIFGMTKSANLKAGQNVLRLPTVPSLRPTTSPPKMLSHPGEPQKLQTISRLVKVSAKNRDSLLLPKIPLNVAAAKTNTVRDKTIVGSVTTWLPPSSTIQLSSSSAKSTVLIPPTTSIVTSSSTPNATTVVSTESSAASRALSVVWIDGSKYVVTPKHNVMSVSPSPALTATTPSLRSTTGDTTPSGDKPPVGLTIPSTTLIAASQGSSVQTSTQSMLGQSQVLLATSASGGQSLNMVQTTSASFTQQQLTSFVSGASGTPILPKPSPTSTYIVSSPGTAGIQNPAGVLLVPLITTGDSKGTPQHPQYLILNSPTGGLQGGSFIVSSLPSAAPQSLVQDASAEEGDMSDEKAGDGSRKRKAGKQQGEGPMTKMARVNSGLTMPRLFVNAQHISSGYGALLHLFQYLKVQELLRAALVDKMWHDLAAHSSLWKTVRLKNSQVHDWEGCSAALSRHQTQHLDLRKMLVPQNTDSMWTEFCKAMAKVDSLERLDLCRCSASTVEQVCSSCTQLKVLNAQAIRYTRDNTQNETWLPTTSNASVQDTVKKKSITDANQVSWRQNNTALTTFKDLGKQNPSSLGSLVNLESLELGECSDLPANFPEGTLAKLSKLRRLRLEKVQGGECPTFSYLQSHTAVNIRHTLSEMCKDWCIPPPTQSSPIKVFIVTDNARNLQAAINGTYWIRRQCFAHTLQLAIKDAKTACPNITQIISKSRAIVGHYSRSSTANARLHAVQKTMDLPALKLIQDVETRWSSEYAMLDRLVCLRKAVAAELASSNSDIDSLSSTEWKLAGGIVEVMRPFAEATTEACGNAYPTASMIIPILHCLEATTLAHIQKNELVSAVPFARSLLKSLKSRFPLYKMDEINALCTIVDPRYKAALFNEEERFHAINLLRQELLSYVAPETQANKTPKTAVLTGSMWDELDKVIRTLPELVQLELVNFDVKPGFDEELALCTQLTKLLIIPTYVTQSATSNRMVMNGIGHLQERLTHFVWGVTHELLRVTELFVVQCEGKSGRTGVKRTDKKENSIPVLKPVPGDPDSLADDRAVASSDNEEGGGSPDTSPRDEDLKSAIEGMKPPPGTPPQVEIVPLPKLQRILAAALPHTKIKILKIPYHATWRQYLTDKDV</sequence>
<dbReference type="EMBL" id="OA564543">
    <property type="protein sequence ID" value="CAD7194673.1"/>
    <property type="molecule type" value="Genomic_DNA"/>
</dbReference>
<dbReference type="GO" id="GO:0003677">
    <property type="term" value="F:DNA binding"/>
    <property type="evidence" value="ECO:0007669"/>
    <property type="project" value="InterPro"/>
</dbReference>
<feature type="compositionally biased region" description="Basic and acidic residues" evidence="1">
    <location>
        <begin position="650"/>
        <end position="660"/>
    </location>
</feature>
<dbReference type="Gene3D" id="3.80.10.10">
    <property type="entry name" value="Ribonuclease Inhibitor"/>
    <property type="match status" value="1"/>
</dbReference>
<protein>
    <recommendedName>
        <fullName evidence="2">MBD domain-containing protein</fullName>
    </recommendedName>
</protein>
<name>A0A7R8Z7F6_TIMDO</name>
<feature type="region of interest" description="Disordered" evidence="1">
    <location>
        <begin position="871"/>
        <end position="891"/>
    </location>
</feature>
<feature type="compositionally biased region" description="Polar residues" evidence="1">
    <location>
        <begin position="682"/>
        <end position="704"/>
    </location>
</feature>
<dbReference type="InterPro" id="IPR036047">
    <property type="entry name" value="F-box-like_dom_sf"/>
</dbReference>
<dbReference type="SUPFAM" id="SSF81383">
    <property type="entry name" value="F-box domain"/>
    <property type="match status" value="1"/>
</dbReference>
<feature type="region of interest" description="Disordered" evidence="1">
    <location>
        <begin position="1"/>
        <end position="229"/>
    </location>
</feature>
<dbReference type="SUPFAM" id="SSF53098">
    <property type="entry name" value="Ribonuclease H-like"/>
    <property type="match status" value="1"/>
</dbReference>
<dbReference type="Gene3D" id="3.30.890.10">
    <property type="entry name" value="Methyl-cpg-binding Protein 2, Chain A"/>
    <property type="match status" value="1"/>
</dbReference>
<feature type="region of interest" description="Disordered" evidence="1">
    <location>
        <begin position="1013"/>
        <end position="1040"/>
    </location>
</feature>
<dbReference type="Gene3D" id="1.20.1280.50">
    <property type="match status" value="1"/>
</dbReference>
<proteinExistence type="predicted"/>
<feature type="compositionally biased region" description="Polar residues" evidence="1">
    <location>
        <begin position="278"/>
        <end position="296"/>
    </location>
</feature>
<dbReference type="Gene3D" id="3.30.40.10">
    <property type="entry name" value="Zinc/RING finger domain, C3HC4 (zinc finger)"/>
    <property type="match status" value="1"/>
</dbReference>
<dbReference type="InterPro" id="IPR001810">
    <property type="entry name" value="F-box_dom"/>
</dbReference>
<dbReference type="Pfam" id="PF01429">
    <property type="entry name" value="MBD"/>
    <property type="match status" value="1"/>
</dbReference>
<feature type="region of interest" description="Disordered" evidence="1">
    <location>
        <begin position="620"/>
        <end position="704"/>
    </location>
</feature>
<feature type="compositionally biased region" description="Polar residues" evidence="1">
    <location>
        <begin position="137"/>
        <end position="148"/>
    </location>
</feature>
<dbReference type="InterPro" id="IPR001739">
    <property type="entry name" value="Methyl_CpG_DNA-bd"/>
</dbReference>
<dbReference type="SMART" id="SM00391">
    <property type="entry name" value="MBD"/>
    <property type="match status" value="1"/>
</dbReference>
<feature type="compositionally biased region" description="Low complexity" evidence="1">
    <location>
        <begin position="568"/>
        <end position="577"/>
    </location>
</feature>
<feature type="compositionally biased region" description="Polar residues" evidence="1">
    <location>
        <begin position="1013"/>
        <end position="1034"/>
    </location>
</feature>
<gene>
    <name evidence="3" type="ORF">TDIB3V08_LOCUS1090</name>
</gene>
<dbReference type="InterPro" id="IPR012337">
    <property type="entry name" value="RNaseH-like_sf"/>
</dbReference>
<feature type="domain" description="MBD" evidence="2">
    <location>
        <begin position="439"/>
        <end position="510"/>
    </location>
</feature>
<dbReference type="PANTHER" id="PTHR15739:SF5">
    <property type="entry name" value="LD23158P"/>
    <property type="match status" value="1"/>
</dbReference>
<feature type="compositionally biased region" description="Low complexity" evidence="1">
    <location>
        <begin position="162"/>
        <end position="174"/>
    </location>
</feature>